<accession>A0ACB9HUB0</accession>
<organism evidence="1 2">
    <name type="scientific">Smallanthus sonchifolius</name>
    <dbReference type="NCBI Taxonomy" id="185202"/>
    <lineage>
        <taxon>Eukaryota</taxon>
        <taxon>Viridiplantae</taxon>
        <taxon>Streptophyta</taxon>
        <taxon>Embryophyta</taxon>
        <taxon>Tracheophyta</taxon>
        <taxon>Spermatophyta</taxon>
        <taxon>Magnoliopsida</taxon>
        <taxon>eudicotyledons</taxon>
        <taxon>Gunneridae</taxon>
        <taxon>Pentapetalae</taxon>
        <taxon>asterids</taxon>
        <taxon>campanulids</taxon>
        <taxon>Asterales</taxon>
        <taxon>Asteraceae</taxon>
        <taxon>Asteroideae</taxon>
        <taxon>Heliantheae alliance</taxon>
        <taxon>Millerieae</taxon>
        <taxon>Smallanthus</taxon>
    </lineage>
</organism>
<dbReference type="EMBL" id="CM042028">
    <property type="protein sequence ID" value="KAI3799071.1"/>
    <property type="molecule type" value="Genomic_DNA"/>
</dbReference>
<evidence type="ECO:0000313" key="2">
    <source>
        <dbReference type="Proteomes" id="UP001056120"/>
    </source>
</evidence>
<gene>
    <name evidence="1" type="ORF">L1987_34361</name>
</gene>
<proteinExistence type="predicted"/>
<reference evidence="2" key="1">
    <citation type="journal article" date="2022" name="Mol. Ecol. Resour.">
        <title>The genomes of chicory, endive, great burdock and yacon provide insights into Asteraceae palaeo-polyploidization history and plant inulin production.</title>
        <authorList>
            <person name="Fan W."/>
            <person name="Wang S."/>
            <person name="Wang H."/>
            <person name="Wang A."/>
            <person name="Jiang F."/>
            <person name="Liu H."/>
            <person name="Zhao H."/>
            <person name="Xu D."/>
            <person name="Zhang Y."/>
        </authorList>
    </citation>
    <scope>NUCLEOTIDE SEQUENCE [LARGE SCALE GENOMIC DNA]</scope>
    <source>
        <strain evidence="2">cv. Yunnan</strain>
    </source>
</reference>
<sequence length="73" mass="8021">MMHSCKDVKGLDSFTIESTPSYSFRKSVASATKNQESKSEAVNAYYSTAAMGIAYEDRHLVGARSIFAYKNGD</sequence>
<dbReference type="Proteomes" id="UP001056120">
    <property type="component" value="Linkage Group LG11"/>
</dbReference>
<keyword evidence="2" id="KW-1185">Reference proteome</keyword>
<protein>
    <submittedName>
        <fullName evidence="1">Uncharacterized protein</fullName>
    </submittedName>
</protein>
<reference evidence="1 2" key="2">
    <citation type="journal article" date="2022" name="Mol. Ecol. Resour.">
        <title>The genomes of chicory, endive, great burdock and yacon provide insights into Asteraceae paleo-polyploidization history and plant inulin production.</title>
        <authorList>
            <person name="Fan W."/>
            <person name="Wang S."/>
            <person name="Wang H."/>
            <person name="Wang A."/>
            <person name="Jiang F."/>
            <person name="Liu H."/>
            <person name="Zhao H."/>
            <person name="Xu D."/>
            <person name="Zhang Y."/>
        </authorList>
    </citation>
    <scope>NUCLEOTIDE SEQUENCE [LARGE SCALE GENOMIC DNA]</scope>
    <source>
        <strain evidence="2">cv. Yunnan</strain>
        <tissue evidence="1">Leaves</tissue>
    </source>
</reference>
<name>A0ACB9HUB0_9ASTR</name>
<evidence type="ECO:0000313" key="1">
    <source>
        <dbReference type="EMBL" id="KAI3799071.1"/>
    </source>
</evidence>
<comment type="caution">
    <text evidence="1">The sequence shown here is derived from an EMBL/GenBank/DDBJ whole genome shotgun (WGS) entry which is preliminary data.</text>
</comment>